<evidence type="ECO:0000313" key="2">
    <source>
        <dbReference type="Proteomes" id="UP000002069"/>
    </source>
</evidence>
<dbReference type="AlphaFoldDB" id="C9XTQ7"/>
<dbReference type="Proteomes" id="UP000002069">
    <property type="component" value="Chromosome"/>
</dbReference>
<organism evidence="1 2">
    <name type="scientific">Cronobacter turicensis (strain DSM 18703 / CCUG 55852 / LMG 23827 / z3032)</name>
    <dbReference type="NCBI Taxonomy" id="693216"/>
    <lineage>
        <taxon>Bacteria</taxon>
        <taxon>Pseudomonadati</taxon>
        <taxon>Pseudomonadota</taxon>
        <taxon>Gammaproteobacteria</taxon>
        <taxon>Enterobacterales</taxon>
        <taxon>Enterobacteriaceae</taxon>
        <taxon>Cronobacter</taxon>
    </lineage>
</organism>
<reference evidence="2" key="2">
    <citation type="journal article" date="2011" name="J. Bacteriol.">
        <title>Complete genome sequence of Cronobacter turicensis LMG 23827, a food-borne pathogen causing deaths in neonates.</title>
        <authorList>
            <person name="Stephan R."/>
            <person name="Lehner A."/>
            <person name="Tischler P."/>
            <person name="Rattei T."/>
        </authorList>
    </citation>
    <scope>NUCLEOTIDE SEQUENCE [LARGE SCALE GENOMIC DNA]</scope>
    <source>
        <strain evidence="2">DSM 18703 / CCUG 55852 / LMG 23827 / z3032</strain>
    </source>
</reference>
<sequence>MFFWFTQHIPRLKIFKILTFRLSISYTRIFLILFKSISATREVASSNLSYCHEE</sequence>
<accession>C9XTQ7</accession>
<dbReference type="KEGG" id="ctu:CTU_23720"/>
<proteinExistence type="predicted"/>
<name>C9XTQ7_CROTZ</name>
<keyword evidence="2" id="KW-1185">Reference proteome</keyword>
<gene>
    <name evidence="1" type="ordered locus">Ctu_23720</name>
</gene>
<evidence type="ECO:0000313" key="1">
    <source>
        <dbReference type="EMBL" id="CBA31344.1"/>
    </source>
</evidence>
<protein>
    <submittedName>
        <fullName evidence="1">Uncharacterized protein</fullName>
    </submittedName>
</protein>
<reference evidence="1 2" key="1">
    <citation type="journal article" date="2010" name="J. Bacteriol.">
        <title>Complete Genome Sequence of Cronobacter turicensis LMG 23827, a foodborne pathogen causing deaths in neonates.</title>
        <authorList>
            <person name="Stephan R."/>
            <person name="Lehner A."/>
            <person name="Tischler P."/>
            <person name="Rattei T."/>
        </authorList>
    </citation>
    <scope>NUCLEOTIDE SEQUENCE [LARGE SCALE GENOMIC DNA]</scope>
    <source>
        <strain evidence="2">DSM 18703 / CCUG 55852 / LMG 23827 / z3032</strain>
    </source>
</reference>
<dbReference type="EMBL" id="FN543093">
    <property type="protein sequence ID" value="CBA31344.1"/>
    <property type="molecule type" value="Genomic_DNA"/>
</dbReference>
<dbReference type="HOGENOM" id="CLU_3047994_0_0_6"/>